<dbReference type="Proteomes" id="UP001415857">
    <property type="component" value="Unassembled WGS sequence"/>
</dbReference>
<gene>
    <name evidence="2" type="ORF">L1049_005423</name>
</gene>
<sequence length="62" mass="6432">MADSVLYNGSGPRDCGNGHSIQGDMNSSKSSCPKYVSLPAYVSLGLEDGGAAISWVPDREAL</sequence>
<organism evidence="2 3">
    <name type="scientific">Liquidambar formosana</name>
    <name type="common">Formosan gum</name>
    <dbReference type="NCBI Taxonomy" id="63359"/>
    <lineage>
        <taxon>Eukaryota</taxon>
        <taxon>Viridiplantae</taxon>
        <taxon>Streptophyta</taxon>
        <taxon>Embryophyta</taxon>
        <taxon>Tracheophyta</taxon>
        <taxon>Spermatophyta</taxon>
        <taxon>Magnoliopsida</taxon>
        <taxon>eudicotyledons</taxon>
        <taxon>Gunneridae</taxon>
        <taxon>Pentapetalae</taxon>
        <taxon>Saxifragales</taxon>
        <taxon>Altingiaceae</taxon>
        <taxon>Liquidambar</taxon>
    </lineage>
</organism>
<evidence type="ECO:0000313" key="3">
    <source>
        <dbReference type="Proteomes" id="UP001415857"/>
    </source>
</evidence>
<reference evidence="2 3" key="1">
    <citation type="journal article" date="2024" name="Plant J.">
        <title>Genome sequences and population genomics reveal climatic adaptation and genomic divergence between two closely related sweetgum species.</title>
        <authorList>
            <person name="Xu W.Q."/>
            <person name="Ren C.Q."/>
            <person name="Zhang X.Y."/>
            <person name="Comes H.P."/>
            <person name="Liu X.H."/>
            <person name="Li Y.G."/>
            <person name="Kettle C.J."/>
            <person name="Jalonen R."/>
            <person name="Gaisberger H."/>
            <person name="Ma Y.Z."/>
            <person name="Qiu Y.X."/>
        </authorList>
    </citation>
    <scope>NUCLEOTIDE SEQUENCE [LARGE SCALE GENOMIC DNA]</scope>
    <source>
        <strain evidence="2">Hangzhou</strain>
    </source>
</reference>
<dbReference type="EMBL" id="JBBPBK010000007">
    <property type="protein sequence ID" value="KAK9282504.1"/>
    <property type="molecule type" value="Genomic_DNA"/>
</dbReference>
<name>A0AAP0WWK4_LIQFO</name>
<feature type="compositionally biased region" description="Polar residues" evidence="1">
    <location>
        <begin position="19"/>
        <end position="31"/>
    </location>
</feature>
<evidence type="ECO:0000313" key="2">
    <source>
        <dbReference type="EMBL" id="KAK9282504.1"/>
    </source>
</evidence>
<protein>
    <submittedName>
        <fullName evidence="2">Uncharacterized protein</fullName>
    </submittedName>
</protein>
<feature type="region of interest" description="Disordered" evidence="1">
    <location>
        <begin position="1"/>
        <end position="31"/>
    </location>
</feature>
<comment type="caution">
    <text evidence="2">The sequence shown here is derived from an EMBL/GenBank/DDBJ whole genome shotgun (WGS) entry which is preliminary data.</text>
</comment>
<dbReference type="AlphaFoldDB" id="A0AAP0WWK4"/>
<proteinExistence type="predicted"/>
<keyword evidence="3" id="KW-1185">Reference proteome</keyword>
<accession>A0AAP0WWK4</accession>
<evidence type="ECO:0000256" key="1">
    <source>
        <dbReference type="SAM" id="MobiDB-lite"/>
    </source>
</evidence>